<proteinExistence type="predicted"/>
<reference evidence="1" key="1">
    <citation type="submission" date="2021-10" db="EMBL/GenBank/DDBJ databases">
        <title>Psilocybe cubensis genome.</title>
        <authorList>
            <person name="Mckernan K.J."/>
            <person name="Crawford S."/>
            <person name="Trippe A."/>
            <person name="Kane L.T."/>
            <person name="Mclaughlin S."/>
        </authorList>
    </citation>
    <scope>NUCLEOTIDE SEQUENCE</scope>
    <source>
        <strain evidence="1">MGC-MH-2018</strain>
    </source>
</reference>
<dbReference type="EMBL" id="JAFIQS020000004">
    <property type="protein sequence ID" value="KAH9482083.1"/>
    <property type="molecule type" value="Genomic_DNA"/>
</dbReference>
<protein>
    <submittedName>
        <fullName evidence="1">Uncharacterized protein</fullName>
    </submittedName>
</protein>
<name>A0ACB8H2R9_PSICU</name>
<keyword evidence="2" id="KW-1185">Reference proteome</keyword>
<gene>
    <name evidence="1" type="ORF">JR316_0004178</name>
</gene>
<dbReference type="Proteomes" id="UP000664032">
    <property type="component" value="Unassembled WGS sequence"/>
</dbReference>
<sequence>MSHGDFSGWMVPNAALQAICLTPHARGTAIAVAPKGHLSTSGTSGSSSSFSTKTPVAQQTCFNFNCGTCKTLPCPTGRLHKCQSCGADDYSKTDCTRSGVSTPLVLQSWSFFLRDYPDCTFVSSLLNIVEHGTDIGFVGPNMEHSCSNLRSAFEDSAFMDAAVAKLVDNAQVHGPFPTPPLPDFFCSPLGAISKKHDPGKH</sequence>
<organism evidence="1 2">
    <name type="scientific">Psilocybe cubensis</name>
    <name type="common">Psychedelic mushroom</name>
    <name type="synonym">Stropharia cubensis</name>
    <dbReference type="NCBI Taxonomy" id="181762"/>
    <lineage>
        <taxon>Eukaryota</taxon>
        <taxon>Fungi</taxon>
        <taxon>Dikarya</taxon>
        <taxon>Basidiomycota</taxon>
        <taxon>Agaricomycotina</taxon>
        <taxon>Agaricomycetes</taxon>
        <taxon>Agaricomycetidae</taxon>
        <taxon>Agaricales</taxon>
        <taxon>Agaricineae</taxon>
        <taxon>Strophariaceae</taxon>
        <taxon>Psilocybe</taxon>
    </lineage>
</organism>
<comment type="caution">
    <text evidence="1">The sequence shown here is derived from an EMBL/GenBank/DDBJ whole genome shotgun (WGS) entry which is preliminary data.</text>
</comment>
<evidence type="ECO:0000313" key="1">
    <source>
        <dbReference type="EMBL" id="KAH9482083.1"/>
    </source>
</evidence>
<evidence type="ECO:0000313" key="2">
    <source>
        <dbReference type="Proteomes" id="UP000664032"/>
    </source>
</evidence>
<accession>A0ACB8H2R9</accession>